<evidence type="ECO:0000256" key="2">
    <source>
        <dbReference type="SAM" id="MobiDB-lite"/>
    </source>
</evidence>
<gene>
    <name evidence="3" type="ORF">THRCLA_04721</name>
</gene>
<dbReference type="Proteomes" id="UP000243217">
    <property type="component" value="Unassembled WGS sequence"/>
</dbReference>
<reference evidence="3 4" key="1">
    <citation type="journal article" date="2014" name="Genome Biol. Evol.">
        <title>The secreted proteins of Achlya hypogyna and Thraustotheca clavata identify the ancestral oomycete secretome and reveal gene acquisitions by horizontal gene transfer.</title>
        <authorList>
            <person name="Misner I."/>
            <person name="Blouin N."/>
            <person name="Leonard G."/>
            <person name="Richards T.A."/>
            <person name="Lane C.E."/>
        </authorList>
    </citation>
    <scope>NUCLEOTIDE SEQUENCE [LARGE SCALE GENOMIC DNA]</scope>
    <source>
        <strain evidence="3 4">ATCC 34112</strain>
    </source>
</reference>
<dbReference type="EMBL" id="JNBS01001052">
    <property type="protein sequence ID" value="OQS02960.1"/>
    <property type="molecule type" value="Genomic_DNA"/>
</dbReference>
<evidence type="ECO:0000256" key="1">
    <source>
        <dbReference type="SAM" id="Coils"/>
    </source>
</evidence>
<evidence type="ECO:0000313" key="3">
    <source>
        <dbReference type="EMBL" id="OQS02960.1"/>
    </source>
</evidence>
<proteinExistence type="predicted"/>
<sequence>MWSSESEEDYSVRDSVDEQEASQVQGENDPGHHVGQVENMEEEMQAMKSVFLRMSEKKARQKDQGLQDCVRVYVDAFQKDVEQIHIAVKKKRTLESQNLGNTIQETKDRLDNQKRDLSELHNTYETAFNAGIERVEQALTQLGELRKKIVCEYDLRVQRVHASFDEASKKLDLAVSKLEDKSNEILSDIAYLRAFHAEVDRLITE</sequence>
<protein>
    <submittedName>
        <fullName evidence="3">Uncharacterized protein</fullName>
    </submittedName>
</protein>
<dbReference type="AlphaFoldDB" id="A0A1V9ZYU5"/>
<comment type="caution">
    <text evidence="3">The sequence shown here is derived from an EMBL/GenBank/DDBJ whole genome shotgun (WGS) entry which is preliminary data.</text>
</comment>
<name>A0A1V9ZYU5_9STRA</name>
<keyword evidence="4" id="KW-1185">Reference proteome</keyword>
<feature type="region of interest" description="Disordered" evidence="2">
    <location>
        <begin position="1"/>
        <end position="42"/>
    </location>
</feature>
<evidence type="ECO:0000313" key="4">
    <source>
        <dbReference type="Proteomes" id="UP000243217"/>
    </source>
</evidence>
<accession>A0A1V9ZYU5</accession>
<dbReference type="OrthoDB" id="65086at2759"/>
<feature type="coiled-coil region" evidence="1">
    <location>
        <begin position="96"/>
        <end position="123"/>
    </location>
</feature>
<organism evidence="3 4">
    <name type="scientific">Thraustotheca clavata</name>
    <dbReference type="NCBI Taxonomy" id="74557"/>
    <lineage>
        <taxon>Eukaryota</taxon>
        <taxon>Sar</taxon>
        <taxon>Stramenopiles</taxon>
        <taxon>Oomycota</taxon>
        <taxon>Saprolegniomycetes</taxon>
        <taxon>Saprolegniales</taxon>
        <taxon>Achlyaceae</taxon>
        <taxon>Thraustotheca</taxon>
    </lineage>
</organism>
<keyword evidence="1" id="KW-0175">Coiled coil</keyword>